<keyword evidence="2" id="KW-1185">Reference proteome</keyword>
<protein>
    <submittedName>
        <fullName evidence="1">Uncharacterized protein</fullName>
    </submittedName>
</protein>
<reference evidence="1" key="1">
    <citation type="submission" date="2022-04" db="EMBL/GenBank/DDBJ databases">
        <title>Genome of the entomopathogenic fungus Entomophthora muscae.</title>
        <authorList>
            <person name="Elya C."/>
            <person name="Lovett B.R."/>
            <person name="Lee E."/>
            <person name="Macias A.M."/>
            <person name="Hajek A.E."/>
            <person name="De Bivort B.L."/>
            <person name="Kasson M.T."/>
            <person name="De Fine Licht H.H."/>
            <person name="Stajich J.E."/>
        </authorList>
    </citation>
    <scope>NUCLEOTIDE SEQUENCE</scope>
    <source>
        <strain evidence="1">Berkeley</strain>
    </source>
</reference>
<name>A0ACC2UPD2_9FUNG</name>
<accession>A0ACC2UPD2</accession>
<organism evidence="1 2">
    <name type="scientific">Entomophthora muscae</name>
    <dbReference type="NCBI Taxonomy" id="34485"/>
    <lineage>
        <taxon>Eukaryota</taxon>
        <taxon>Fungi</taxon>
        <taxon>Fungi incertae sedis</taxon>
        <taxon>Zoopagomycota</taxon>
        <taxon>Entomophthoromycotina</taxon>
        <taxon>Entomophthoromycetes</taxon>
        <taxon>Entomophthorales</taxon>
        <taxon>Entomophthoraceae</taxon>
        <taxon>Entomophthora</taxon>
    </lineage>
</organism>
<evidence type="ECO:0000313" key="1">
    <source>
        <dbReference type="EMBL" id="KAJ9088698.1"/>
    </source>
</evidence>
<dbReference type="EMBL" id="QTSX02000097">
    <property type="protein sequence ID" value="KAJ9088698.1"/>
    <property type="molecule type" value="Genomic_DNA"/>
</dbReference>
<gene>
    <name evidence="1" type="ORF">DSO57_1020608</name>
</gene>
<dbReference type="Proteomes" id="UP001165960">
    <property type="component" value="Unassembled WGS sequence"/>
</dbReference>
<evidence type="ECO:0000313" key="2">
    <source>
        <dbReference type="Proteomes" id="UP001165960"/>
    </source>
</evidence>
<sequence>MEYMSSKESYLKSILRHTRYRRPILISVGIFLFCSVVLPVLYSYHYEGTKRGSHFEYSSVGSPKDRLELQFNLLNVDPIARKADFMVQVDLLGDLQDGEGALTKNLTLDFRFKKMKLMAHQPIEPFTMTVPFIEGTVRDYPLEYFVAKFPISIYGPSRVPFHASLDGLLQLFKVRFNALSSLEIENDTTFRYLTSKPDSLITLTLYRPKTTLFICVFMAALMWVLAIAMVNLAWDAVFFQREVPPPLLSIGVTMLFALPTLRNSQPGVPAMGCFLDMLGFFWSIVFISISASAIIFNWVLGFKPQCFREIGS</sequence>
<comment type="caution">
    <text evidence="1">The sequence shown here is derived from an EMBL/GenBank/DDBJ whole genome shotgun (WGS) entry which is preliminary data.</text>
</comment>
<proteinExistence type="predicted"/>